<dbReference type="Proteomes" id="UP000237752">
    <property type="component" value="Unassembled WGS sequence"/>
</dbReference>
<dbReference type="Gene3D" id="3.30.1540.10">
    <property type="entry name" value="formyl-coa transferase, domain 3"/>
    <property type="match status" value="1"/>
</dbReference>
<comment type="caution">
    <text evidence="2">The sequence shown here is derived from an EMBL/GenBank/DDBJ whole genome shotgun (WGS) entry which is preliminary data.</text>
</comment>
<accession>A0A2T0ZUH1</accession>
<dbReference type="SUPFAM" id="SSF89796">
    <property type="entry name" value="CoA-transferase family III (CaiB/BaiF)"/>
    <property type="match status" value="1"/>
</dbReference>
<dbReference type="InterPro" id="IPR003673">
    <property type="entry name" value="CoA-Trfase_fam_III"/>
</dbReference>
<evidence type="ECO:0000256" key="1">
    <source>
        <dbReference type="ARBA" id="ARBA00022679"/>
    </source>
</evidence>
<dbReference type="PANTHER" id="PTHR48207:SF3">
    <property type="entry name" value="SUCCINATE--HYDROXYMETHYLGLUTARATE COA-TRANSFERASE"/>
    <property type="match status" value="1"/>
</dbReference>
<dbReference type="Gene3D" id="3.40.50.10540">
    <property type="entry name" value="Crotonobetainyl-coa:carnitine coa-transferase, domain 1"/>
    <property type="match status" value="1"/>
</dbReference>
<keyword evidence="1 2" id="KW-0808">Transferase</keyword>
<keyword evidence="3" id="KW-1185">Reference proteome</keyword>
<dbReference type="PANTHER" id="PTHR48207">
    <property type="entry name" value="SUCCINATE--HYDROXYMETHYLGLUTARATE COA-TRANSFERASE"/>
    <property type="match status" value="1"/>
</dbReference>
<dbReference type="InterPro" id="IPR050483">
    <property type="entry name" value="CoA-transferase_III_domain"/>
</dbReference>
<protein>
    <submittedName>
        <fullName evidence="2">Crotonobetainyl-CoA:carnitine CoA-transferase CaiB-like acyl-CoA transferase</fullName>
    </submittedName>
</protein>
<gene>
    <name evidence="2" type="ORF">CLV47_11892</name>
</gene>
<dbReference type="RefSeq" id="WP_170111143.1">
    <property type="nucleotide sequence ID" value="NZ_PVUE01000018.1"/>
</dbReference>
<dbReference type="GO" id="GO:0008410">
    <property type="term" value="F:CoA-transferase activity"/>
    <property type="evidence" value="ECO:0007669"/>
    <property type="project" value="TreeGrafter"/>
</dbReference>
<evidence type="ECO:0000313" key="2">
    <source>
        <dbReference type="EMBL" id="PRZ39728.1"/>
    </source>
</evidence>
<proteinExistence type="predicted"/>
<organism evidence="2 3">
    <name type="scientific">Antricoccus suffuscus</name>
    <dbReference type="NCBI Taxonomy" id="1629062"/>
    <lineage>
        <taxon>Bacteria</taxon>
        <taxon>Bacillati</taxon>
        <taxon>Actinomycetota</taxon>
        <taxon>Actinomycetes</taxon>
        <taxon>Geodermatophilales</taxon>
        <taxon>Antricoccaceae</taxon>
        <taxon>Antricoccus</taxon>
    </lineage>
</organism>
<dbReference type="InterPro" id="IPR023606">
    <property type="entry name" value="CoA-Trfase_III_dom_1_sf"/>
</dbReference>
<dbReference type="InterPro" id="IPR044855">
    <property type="entry name" value="CoA-Trfase_III_dom3_sf"/>
</dbReference>
<dbReference type="EMBL" id="PVUE01000018">
    <property type="protein sequence ID" value="PRZ39728.1"/>
    <property type="molecule type" value="Genomic_DNA"/>
</dbReference>
<name>A0A2T0ZUH1_9ACTN</name>
<dbReference type="AlphaFoldDB" id="A0A2T0ZUH1"/>
<sequence>MGSAPLDGLAVLDISNSIAGQYCGRLLADAGADVVLVEPPSGTPVRRMGPFWRDGSRPDDSILFWHINSSKRSLTLDWTTPTGADLLKDVASSAQVVVTSAESADVESLLPGNDSRFLCRVEEFAADASYQSWRGSELIHQAMSGTMFENGAAEREPLFGVGHRAYYAAGTVAYISIVAQLLATEPTASSARISVAETAPSMNYNRVTQHWYSGGVDPRGDPHTPRMTLRCKDGWIVAFPTPRRWLETCRVFRAPEVADDPRFSNDVDRHQAWRSIEAIFQAGVENVPRDEIVADALRVRVVAAKVASPDDLWTDPHLRHRHYWQELDDNGISRPMLGPLYRFTPHASRNISRPPRLGDSTKEILEGVGISIDELELLRNIGVA</sequence>
<reference evidence="2 3" key="1">
    <citation type="submission" date="2018-03" db="EMBL/GenBank/DDBJ databases">
        <title>Genomic Encyclopedia of Archaeal and Bacterial Type Strains, Phase II (KMG-II): from individual species to whole genera.</title>
        <authorList>
            <person name="Goeker M."/>
        </authorList>
    </citation>
    <scope>NUCLEOTIDE SEQUENCE [LARGE SCALE GENOMIC DNA]</scope>
    <source>
        <strain evidence="2 3">DSM 100065</strain>
    </source>
</reference>
<dbReference type="Pfam" id="PF02515">
    <property type="entry name" value="CoA_transf_3"/>
    <property type="match status" value="1"/>
</dbReference>
<evidence type="ECO:0000313" key="3">
    <source>
        <dbReference type="Proteomes" id="UP000237752"/>
    </source>
</evidence>